<evidence type="ECO:0000256" key="5">
    <source>
        <dbReference type="ARBA" id="ARBA00022692"/>
    </source>
</evidence>
<sequence length="240" mass="26073">MATAPVPQSGTGKERGREVTRIEAFVDAAFAFAVTLLVISFNTVPDSAQALVEALKGVPAFAASFALLAMLWWSHADWSRRYGLDDGRSVLLSLLLVFLVLVYVYPLRIIFTSFFGAISGGWLPAGIAIHGGRDLQLLFLAYAIAWTTLGFVMVALYRHAWRQRDALGLSREERLHLRGAIAGQWMIPATGALSMLVIAVTELLDKPFLAGMSGFAYGLMALTGLAVTRARRRAEAEAEA</sequence>
<feature type="transmembrane region" description="Helical" evidence="13">
    <location>
        <begin position="24"/>
        <end position="42"/>
    </location>
</feature>
<evidence type="ECO:0000256" key="4">
    <source>
        <dbReference type="ARBA" id="ARBA00022538"/>
    </source>
</evidence>
<evidence type="ECO:0000256" key="9">
    <source>
        <dbReference type="ARBA" id="ARBA00023065"/>
    </source>
</evidence>
<dbReference type="Pfam" id="PF06736">
    <property type="entry name" value="TMEM175"/>
    <property type="match status" value="1"/>
</dbReference>
<evidence type="ECO:0000256" key="1">
    <source>
        <dbReference type="ARBA" id="ARBA00004141"/>
    </source>
</evidence>
<organism evidence="14 15">
    <name type="scientific">Cognatiluteimonas sedimenti</name>
    <dbReference type="NCBI Taxonomy" id="2927791"/>
    <lineage>
        <taxon>Bacteria</taxon>
        <taxon>Pseudomonadati</taxon>
        <taxon>Pseudomonadota</taxon>
        <taxon>Gammaproteobacteria</taxon>
        <taxon>Lysobacterales</taxon>
        <taxon>Lysobacteraceae</taxon>
        <taxon>Cognatiluteimonas</taxon>
    </lineage>
</organism>
<feature type="transmembrane region" description="Helical" evidence="13">
    <location>
        <begin position="177"/>
        <end position="201"/>
    </location>
</feature>
<evidence type="ECO:0000256" key="11">
    <source>
        <dbReference type="ARBA" id="ARBA00023303"/>
    </source>
</evidence>
<keyword evidence="8 13" id="KW-1133">Transmembrane helix</keyword>
<evidence type="ECO:0000256" key="3">
    <source>
        <dbReference type="ARBA" id="ARBA00022448"/>
    </source>
</evidence>
<evidence type="ECO:0000313" key="15">
    <source>
        <dbReference type="Proteomes" id="UP001165423"/>
    </source>
</evidence>
<dbReference type="InterPro" id="IPR010617">
    <property type="entry name" value="TMEM175-like"/>
</dbReference>
<protein>
    <submittedName>
        <fullName evidence="14">TMEM175 family protein</fullName>
    </submittedName>
</protein>
<evidence type="ECO:0000256" key="10">
    <source>
        <dbReference type="ARBA" id="ARBA00023136"/>
    </source>
</evidence>
<proteinExistence type="inferred from homology"/>
<feature type="transmembrane region" description="Helical" evidence="13">
    <location>
        <begin position="94"/>
        <end position="117"/>
    </location>
</feature>
<dbReference type="EMBL" id="JALGCL010000005">
    <property type="protein sequence ID" value="MCJ0826653.1"/>
    <property type="molecule type" value="Genomic_DNA"/>
</dbReference>
<keyword evidence="4" id="KW-0633">Potassium transport</keyword>
<name>A0ABT0A6N3_9GAMM</name>
<keyword evidence="5 13" id="KW-0812">Transmembrane</keyword>
<comment type="subcellular location">
    <subcellularLocation>
        <location evidence="1">Membrane</location>
        <topology evidence="1">Multi-pass membrane protein</topology>
    </subcellularLocation>
</comment>
<evidence type="ECO:0000256" key="6">
    <source>
        <dbReference type="ARBA" id="ARBA00022826"/>
    </source>
</evidence>
<dbReference type="Proteomes" id="UP001165423">
    <property type="component" value="Unassembled WGS sequence"/>
</dbReference>
<evidence type="ECO:0000256" key="13">
    <source>
        <dbReference type="SAM" id="Phobius"/>
    </source>
</evidence>
<feature type="transmembrane region" description="Helical" evidence="13">
    <location>
        <begin position="54"/>
        <end position="73"/>
    </location>
</feature>
<accession>A0ABT0A6N3</accession>
<reference evidence="14 15" key="1">
    <citation type="submission" date="2022-03" db="EMBL/GenBank/DDBJ databases">
        <title>Luteimonas soily sp. nov., a novel bacterium isolated from the soil.</title>
        <authorList>
            <person name="Zhang X."/>
        </authorList>
    </citation>
    <scope>NUCLEOTIDE SEQUENCE [LARGE SCALE GENOMIC DNA]</scope>
    <source>
        <strain evidence="14 15">50</strain>
    </source>
</reference>
<dbReference type="RefSeq" id="WP_243322377.1">
    <property type="nucleotide sequence ID" value="NZ_JALGCL010000005.1"/>
</dbReference>
<gene>
    <name evidence="14" type="ORF">MQC88_11935</name>
</gene>
<keyword evidence="15" id="KW-1185">Reference proteome</keyword>
<feature type="transmembrane region" description="Helical" evidence="13">
    <location>
        <begin position="207"/>
        <end position="227"/>
    </location>
</feature>
<comment type="catalytic activity">
    <reaction evidence="12">
        <text>K(+)(in) = K(+)(out)</text>
        <dbReference type="Rhea" id="RHEA:29463"/>
        <dbReference type="ChEBI" id="CHEBI:29103"/>
    </reaction>
</comment>
<keyword evidence="11" id="KW-0407">Ion channel</keyword>
<evidence type="ECO:0000256" key="7">
    <source>
        <dbReference type="ARBA" id="ARBA00022958"/>
    </source>
</evidence>
<feature type="transmembrane region" description="Helical" evidence="13">
    <location>
        <begin position="137"/>
        <end position="157"/>
    </location>
</feature>
<evidence type="ECO:0000256" key="12">
    <source>
        <dbReference type="ARBA" id="ARBA00034430"/>
    </source>
</evidence>
<keyword evidence="7" id="KW-0630">Potassium</keyword>
<keyword evidence="3" id="KW-0813">Transport</keyword>
<evidence type="ECO:0000256" key="2">
    <source>
        <dbReference type="ARBA" id="ARBA00006920"/>
    </source>
</evidence>
<comment type="similarity">
    <text evidence="2">Belongs to the TMEM175 family.</text>
</comment>
<keyword evidence="10 13" id="KW-0472">Membrane</keyword>
<evidence type="ECO:0000313" key="14">
    <source>
        <dbReference type="EMBL" id="MCJ0826653.1"/>
    </source>
</evidence>
<comment type="caution">
    <text evidence="14">The sequence shown here is derived from an EMBL/GenBank/DDBJ whole genome shotgun (WGS) entry which is preliminary data.</text>
</comment>
<evidence type="ECO:0000256" key="8">
    <source>
        <dbReference type="ARBA" id="ARBA00022989"/>
    </source>
</evidence>
<keyword evidence="9" id="KW-0406">Ion transport</keyword>
<keyword evidence="6" id="KW-0631">Potassium channel</keyword>